<proteinExistence type="predicted"/>
<evidence type="ECO:0000259" key="2">
    <source>
        <dbReference type="Pfam" id="PF02510"/>
    </source>
</evidence>
<dbReference type="EMBL" id="CP010897">
    <property type="protein sequence ID" value="AJP55949.1"/>
    <property type="molecule type" value="Genomic_DNA"/>
</dbReference>
<gene>
    <name evidence="3" type="ORF">UC34_01000</name>
</gene>
<dbReference type="Proteomes" id="UP000035085">
    <property type="component" value="Chromosome"/>
</dbReference>
<name>A0ABN4FKV4_9BURK</name>
<feature type="compositionally biased region" description="Basic and acidic residues" evidence="1">
    <location>
        <begin position="71"/>
        <end position="123"/>
    </location>
</feature>
<accession>A0ABN4FKV4</accession>
<keyword evidence="4" id="KW-1185">Reference proteome</keyword>
<dbReference type="InterPro" id="IPR056746">
    <property type="entry name" value="SPAN_dom"/>
</dbReference>
<sequence>MGPMSEAVTVAASVGPTAPGLQQSDEKSMRDRVDEARRQHDSDRREHETPLDAALVWLMHVPQERAAPLSFDERRGAPRTDNDSEASSRKRAAEDAERAERVERIERRLRDEAGIAAERRAAKASESPPPLARTGDAHAAGAPSGPGDAGGGTADPSAAAHAGEQAVANAKEAQTVPSATDAARSAQAMPESEASRPRRHGMAEPGPSGMPGLALPNAQRPALHRPAQSAPPRLPRGAQSPAHLLLPRDEGATRTPGAGESLRYAFGSWGRGHFVNVQVVQTDGRRSFVLGASDLVVQRRLSAALPGAADGVSLPRGPQGMDPHAVKAIESMGENADEAS</sequence>
<evidence type="ECO:0000313" key="3">
    <source>
        <dbReference type="EMBL" id="AJP55949.1"/>
    </source>
</evidence>
<evidence type="ECO:0000256" key="1">
    <source>
        <dbReference type="SAM" id="MobiDB-lite"/>
    </source>
</evidence>
<evidence type="ECO:0000313" key="4">
    <source>
        <dbReference type="Proteomes" id="UP000035085"/>
    </source>
</evidence>
<protein>
    <recommendedName>
        <fullName evidence="2">Surface presentation of antigen domain-containing protein</fullName>
    </recommendedName>
</protein>
<feature type="domain" description="Surface presentation of antigen" evidence="2">
    <location>
        <begin position="258"/>
        <end position="307"/>
    </location>
</feature>
<feature type="region of interest" description="Disordered" evidence="1">
    <location>
        <begin position="66"/>
        <end position="259"/>
    </location>
</feature>
<feature type="region of interest" description="Disordered" evidence="1">
    <location>
        <begin position="1"/>
        <end position="48"/>
    </location>
</feature>
<reference evidence="4" key="1">
    <citation type="submission" date="2015-02" db="EMBL/GenBank/DDBJ databases">
        <title>Complete Genome Sequencing of Pandoraea vervacti NS15 sp. nov.</title>
        <authorList>
            <person name="Chan K.-G."/>
        </authorList>
    </citation>
    <scope>NUCLEOTIDE SEQUENCE [LARGE SCALE GENOMIC DNA]</scope>
    <source>
        <strain evidence="4">NS15</strain>
    </source>
</reference>
<feature type="compositionally biased region" description="Low complexity" evidence="1">
    <location>
        <begin position="137"/>
        <end position="146"/>
    </location>
</feature>
<feature type="compositionally biased region" description="Basic and acidic residues" evidence="1">
    <location>
        <begin position="24"/>
        <end position="48"/>
    </location>
</feature>
<dbReference type="Pfam" id="PF02510">
    <property type="entry name" value="SPAN"/>
    <property type="match status" value="1"/>
</dbReference>
<organism evidence="3 4">
    <name type="scientific">Pandoraea vervacti</name>
    <dbReference type="NCBI Taxonomy" id="656178"/>
    <lineage>
        <taxon>Bacteria</taxon>
        <taxon>Pseudomonadati</taxon>
        <taxon>Pseudomonadota</taxon>
        <taxon>Betaproteobacteria</taxon>
        <taxon>Burkholderiales</taxon>
        <taxon>Burkholderiaceae</taxon>
        <taxon>Pandoraea</taxon>
    </lineage>
</organism>
<dbReference type="RefSeq" id="WP_044453303.1">
    <property type="nucleotide sequence ID" value="NZ_CP010897.2"/>
</dbReference>